<name>A0A8X8BAS5_BRACI</name>
<dbReference type="EMBL" id="JAAMPC010000002">
    <property type="protein sequence ID" value="KAG2328360.1"/>
    <property type="molecule type" value="Genomic_DNA"/>
</dbReference>
<evidence type="ECO:0000313" key="3">
    <source>
        <dbReference type="Proteomes" id="UP000886595"/>
    </source>
</evidence>
<dbReference type="AlphaFoldDB" id="A0A8X8BAS5"/>
<organism evidence="2 3">
    <name type="scientific">Brassica carinata</name>
    <name type="common">Ethiopian mustard</name>
    <name type="synonym">Abyssinian cabbage</name>
    <dbReference type="NCBI Taxonomy" id="52824"/>
    <lineage>
        <taxon>Eukaryota</taxon>
        <taxon>Viridiplantae</taxon>
        <taxon>Streptophyta</taxon>
        <taxon>Embryophyta</taxon>
        <taxon>Tracheophyta</taxon>
        <taxon>Spermatophyta</taxon>
        <taxon>Magnoliopsida</taxon>
        <taxon>eudicotyledons</taxon>
        <taxon>Gunneridae</taxon>
        <taxon>Pentapetalae</taxon>
        <taxon>rosids</taxon>
        <taxon>malvids</taxon>
        <taxon>Brassicales</taxon>
        <taxon>Brassicaceae</taxon>
        <taxon>Brassiceae</taxon>
        <taxon>Brassica</taxon>
    </lineage>
</organism>
<evidence type="ECO:0000313" key="2">
    <source>
        <dbReference type="EMBL" id="KAG2328360.1"/>
    </source>
</evidence>
<dbReference type="InterPro" id="IPR003871">
    <property type="entry name" value="RFA1B/D_OB_1st"/>
</dbReference>
<protein>
    <recommendedName>
        <fullName evidence="1">Replication protein A 70 kDa DNA-binding subunit B/D first OB fold domain-containing protein</fullName>
    </recommendedName>
</protein>
<dbReference type="Pfam" id="PF02721">
    <property type="entry name" value="DUF223"/>
    <property type="match status" value="1"/>
</dbReference>
<dbReference type="Proteomes" id="UP000886595">
    <property type="component" value="Unassembled WGS sequence"/>
</dbReference>
<accession>A0A8X8BAS5</accession>
<sequence length="269" mass="30828">MVELCGLFRISPSQLTLRSWGLIHALQVLSDLSGVDITGSMVATAFCTREIGEGSRRFELSPRPFLGPLWYFLSGSITHQHPANIFSPFTSARDPTGESPEDPPEWTWFPDVLFNLASNLRDTAFLLHPDIIQLTSLASTDEHIFIPEPTIPHECVLYFVDDLRDQNLYSIKDFKIKTNVGRTRTTDNTFKLKFTISTIVKPIPSVSSSLYFYPSSFVDIIHRRLDFQIAVGMLSIYSYQESIFFHFLFGYNFKRRFFFALESDEHSSE</sequence>
<proteinExistence type="predicted"/>
<gene>
    <name evidence="2" type="ORF">Bca52824_011088</name>
</gene>
<keyword evidence="3" id="KW-1185">Reference proteome</keyword>
<comment type="caution">
    <text evidence="2">The sequence shown here is derived from an EMBL/GenBank/DDBJ whole genome shotgun (WGS) entry which is preliminary data.</text>
</comment>
<evidence type="ECO:0000259" key="1">
    <source>
        <dbReference type="Pfam" id="PF02721"/>
    </source>
</evidence>
<reference evidence="2 3" key="1">
    <citation type="submission" date="2020-02" db="EMBL/GenBank/DDBJ databases">
        <authorList>
            <person name="Ma Q."/>
            <person name="Huang Y."/>
            <person name="Song X."/>
            <person name="Pei D."/>
        </authorList>
    </citation>
    <scope>NUCLEOTIDE SEQUENCE [LARGE SCALE GENOMIC DNA]</scope>
    <source>
        <strain evidence="2">Sxm20200214</strain>
        <tissue evidence="2">Leaf</tissue>
    </source>
</reference>
<feature type="domain" description="Replication protein A 70 kDa DNA-binding subunit B/D first OB fold" evidence="1">
    <location>
        <begin position="150"/>
        <end position="202"/>
    </location>
</feature>